<evidence type="ECO:0008006" key="3">
    <source>
        <dbReference type="Google" id="ProtNLM"/>
    </source>
</evidence>
<feature type="non-terminal residue" evidence="1">
    <location>
        <position position="1"/>
    </location>
</feature>
<dbReference type="AlphaFoldDB" id="A0AAV5T2A9"/>
<comment type="caution">
    <text evidence="1">The sequence shown here is derived from an EMBL/GenBank/DDBJ whole genome shotgun (WGS) entry which is preliminary data.</text>
</comment>
<dbReference type="EMBL" id="BTSX01000003">
    <property type="protein sequence ID" value="GMS88328.1"/>
    <property type="molecule type" value="Genomic_DNA"/>
</dbReference>
<dbReference type="Proteomes" id="UP001432027">
    <property type="component" value="Unassembled WGS sequence"/>
</dbReference>
<proteinExistence type="predicted"/>
<sequence>FVCLAFLRAGCKVNLLFKKYLISEVMHRNFRMQLCLATVYYTVQIYCRFILLYYELNDILPRSWLYNLLFWVETIRDSILGYFCALPGSFVLERFFATKY</sequence>
<protein>
    <recommendedName>
        <fullName evidence="3">G protein-coupled receptor</fullName>
    </recommendedName>
</protein>
<evidence type="ECO:0000313" key="2">
    <source>
        <dbReference type="Proteomes" id="UP001432027"/>
    </source>
</evidence>
<dbReference type="PANTHER" id="PTHR47521">
    <property type="entry name" value="SERPENTINE RECEPTOR, CLASS E (EPSILON)-RELATED"/>
    <property type="match status" value="1"/>
</dbReference>
<accession>A0AAV5T2A9</accession>
<keyword evidence="2" id="KW-1185">Reference proteome</keyword>
<organism evidence="1 2">
    <name type="scientific">Pristionchus entomophagus</name>
    <dbReference type="NCBI Taxonomy" id="358040"/>
    <lineage>
        <taxon>Eukaryota</taxon>
        <taxon>Metazoa</taxon>
        <taxon>Ecdysozoa</taxon>
        <taxon>Nematoda</taxon>
        <taxon>Chromadorea</taxon>
        <taxon>Rhabditida</taxon>
        <taxon>Rhabditina</taxon>
        <taxon>Diplogasteromorpha</taxon>
        <taxon>Diplogasteroidea</taxon>
        <taxon>Neodiplogasteridae</taxon>
        <taxon>Pristionchus</taxon>
    </lineage>
</organism>
<evidence type="ECO:0000313" key="1">
    <source>
        <dbReference type="EMBL" id="GMS88328.1"/>
    </source>
</evidence>
<reference evidence="1" key="1">
    <citation type="submission" date="2023-10" db="EMBL/GenBank/DDBJ databases">
        <title>Genome assembly of Pristionchus species.</title>
        <authorList>
            <person name="Yoshida K."/>
            <person name="Sommer R.J."/>
        </authorList>
    </citation>
    <scope>NUCLEOTIDE SEQUENCE</scope>
    <source>
        <strain evidence="1">RS0144</strain>
    </source>
</reference>
<dbReference type="PANTHER" id="PTHR47521:SF7">
    <property type="entry name" value="SERPENTINE RECEPTOR CLASS EPSILON-6"/>
    <property type="match status" value="1"/>
</dbReference>
<gene>
    <name evidence="1" type="ORF">PENTCL1PPCAC_10503</name>
</gene>
<dbReference type="InterPro" id="IPR052860">
    <property type="entry name" value="NRL-GPCR1"/>
</dbReference>
<name>A0AAV5T2A9_9BILA</name>